<reference evidence="2 3" key="1">
    <citation type="journal article" date="2005" name="Genome Res.">
        <title>Complete genome sequence of the hyperthermophilic archaeon Thermococcus kodakaraensis KOD1 and comparison with Pyrococcus genomes.</title>
        <authorList>
            <person name="Fukui T."/>
            <person name="Atomi H."/>
            <person name="Kanai T."/>
            <person name="Matsumi R."/>
            <person name="Fujiwara S."/>
            <person name="Imanaka T."/>
        </authorList>
    </citation>
    <scope>NUCLEOTIDE SEQUENCE [LARGE SCALE GENOMIC DNA]</scope>
    <source>
        <strain evidence="3">ATCC BAA-918 / JCM 12380 / KOD1</strain>
    </source>
</reference>
<dbReference type="AlphaFoldDB" id="Q5JED6"/>
<dbReference type="PATRIC" id="fig|69014.16.peg.24"/>
<dbReference type="eggNOG" id="arCOG03776">
    <property type="taxonomic scope" value="Archaea"/>
</dbReference>
<gene>
    <name evidence="2" type="ordered locus">TK0024</name>
</gene>
<dbReference type="KEGG" id="tko:TK0024"/>
<dbReference type="GeneID" id="78446524"/>
<dbReference type="HOGENOM" id="CLU_992544_0_0_2"/>
<organism evidence="2 3">
    <name type="scientific">Thermococcus kodakarensis (strain ATCC BAA-918 / JCM 12380 / KOD1)</name>
    <name type="common">Pyrococcus kodakaraensis (strain KOD1)</name>
    <dbReference type="NCBI Taxonomy" id="69014"/>
    <lineage>
        <taxon>Archaea</taxon>
        <taxon>Methanobacteriati</taxon>
        <taxon>Methanobacteriota</taxon>
        <taxon>Thermococci</taxon>
        <taxon>Thermococcales</taxon>
        <taxon>Thermococcaceae</taxon>
        <taxon>Thermococcus</taxon>
    </lineage>
</organism>
<proteinExistence type="predicted"/>
<dbReference type="RefSeq" id="WP_011248979.1">
    <property type="nucleotide sequence ID" value="NC_006624.1"/>
</dbReference>
<evidence type="ECO:0000256" key="1">
    <source>
        <dbReference type="SAM" id="Phobius"/>
    </source>
</evidence>
<sequence>MEVTCPVCSATFKVPDTVTVATCPYCGATFKVESGEKVGEHFFFSPMREDPAGKLLKFLSRQYGAPADIVDARVTKKELHWVPVYFFYLHGRDKYKETVEEVRFLGIPAGSPFKTLLMNYPFPVRGKKFFDEAIVKKGKYYEPEMPREKAEEIARSHITTALQQEVREESARTGEFELEVVFQGLVHYPVWEVHYEYDGQSFVNFVDGTDGRVIRAEYPLMSEARKRTTLLGIGLIGAGAVLGIIASAYAGTVWGLIGGLVGGGAGAAGVFSKGSVSKRVVSEVMGIKKGNTYFMPV</sequence>
<evidence type="ECO:0000313" key="3">
    <source>
        <dbReference type="Proteomes" id="UP000000536"/>
    </source>
</evidence>
<evidence type="ECO:0000313" key="2">
    <source>
        <dbReference type="EMBL" id="BAD84213.1"/>
    </source>
</evidence>
<keyword evidence="1" id="KW-0812">Transmembrane</keyword>
<protein>
    <submittedName>
        <fullName evidence="2">Uncharacterized protein</fullName>
    </submittedName>
</protein>
<feature type="transmembrane region" description="Helical" evidence="1">
    <location>
        <begin position="252"/>
        <end position="271"/>
    </location>
</feature>
<dbReference type="STRING" id="69014.TK0024"/>
<dbReference type="OrthoDB" id="93530at2157"/>
<dbReference type="EMBL" id="AP006878">
    <property type="protein sequence ID" value="BAD84213.1"/>
    <property type="molecule type" value="Genomic_DNA"/>
</dbReference>
<keyword evidence="1" id="KW-0472">Membrane</keyword>
<keyword evidence="1" id="KW-1133">Transmembrane helix</keyword>
<dbReference type="Proteomes" id="UP000000536">
    <property type="component" value="Chromosome"/>
</dbReference>
<keyword evidence="3" id="KW-1185">Reference proteome</keyword>
<dbReference type="InParanoid" id="Q5JED6"/>
<accession>Q5JED6</accession>
<feature type="transmembrane region" description="Helical" evidence="1">
    <location>
        <begin position="228"/>
        <end position="246"/>
    </location>
</feature>
<dbReference type="EnsemblBacteria" id="BAD84213">
    <property type="protein sequence ID" value="BAD84213"/>
    <property type="gene ID" value="TK0024"/>
</dbReference>
<name>Q5JED6_THEKO</name>